<evidence type="ECO:0000256" key="3">
    <source>
        <dbReference type="ARBA" id="ARBA00022692"/>
    </source>
</evidence>
<dbReference type="Proteomes" id="UP000198915">
    <property type="component" value="Unassembled WGS sequence"/>
</dbReference>
<dbReference type="RefSeq" id="WP_092268020.1">
    <property type="nucleotide sequence ID" value="NZ_BJOE01000003.1"/>
</dbReference>
<evidence type="ECO:0000256" key="5">
    <source>
        <dbReference type="ARBA" id="ARBA00023136"/>
    </source>
</evidence>
<evidence type="ECO:0000313" key="7">
    <source>
        <dbReference type="EMBL" id="SFJ74838.1"/>
    </source>
</evidence>
<protein>
    <submittedName>
        <fullName evidence="7">Resistance to homoserine/threonine (RhtB) family protein</fullName>
    </submittedName>
</protein>
<name>A0A1I3TU85_9BACL</name>
<keyword evidence="3 6" id="KW-0812">Transmembrane</keyword>
<dbReference type="PANTHER" id="PTHR30086">
    <property type="entry name" value="ARGININE EXPORTER PROTEIN ARGO"/>
    <property type="match status" value="1"/>
</dbReference>
<accession>A0A1I3TU85</accession>
<evidence type="ECO:0000256" key="4">
    <source>
        <dbReference type="ARBA" id="ARBA00022989"/>
    </source>
</evidence>
<keyword evidence="4 6" id="KW-1133">Transmembrane helix</keyword>
<sequence length="208" mass="23116">MGNFWLFVVMSILLIILPGPDTGLATQNTIAHGKKGGFQTVFGITTGLVFHTLAAVFGLSAILVKSAVLFSVFKYVGAVYLIYLGLTSIWALKKNKGTEQEEQQGKYKHKSPFRQGLLTNLLNPKVAVFFLTFLPQFLSAGTKPFLQFLLMGATYTMLTILWFILYVSFINYIRNWMKKPSTQRAIQGISGFVLVAFGIKLAFEKAPS</sequence>
<proteinExistence type="predicted"/>
<dbReference type="EMBL" id="FORT01000005">
    <property type="protein sequence ID" value="SFJ74838.1"/>
    <property type="molecule type" value="Genomic_DNA"/>
</dbReference>
<comment type="subcellular location">
    <subcellularLocation>
        <location evidence="1">Cell membrane</location>
        <topology evidence="1">Multi-pass membrane protein</topology>
    </subcellularLocation>
</comment>
<dbReference type="PANTHER" id="PTHR30086:SF20">
    <property type="entry name" value="ARGININE EXPORTER PROTEIN ARGO-RELATED"/>
    <property type="match status" value="1"/>
</dbReference>
<organism evidence="7 8">
    <name type="scientific">Brevibacillus centrosporus</name>
    <dbReference type="NCBI Taxonomy" id="54910"/>
    <lineage>
        <taxon>Bacteria</taxon>
        <taxon>Bacillati</taxon>
        <taxon>Bacillota</taxon>
        <taxon>Bacilli</taxon>
        <taxon>Bacillales</taxon>
        <taxon>Paenibacillaceae</taxon>
        <taxon>Brevibacillus</taxon>
    </lineage>
</organism>
<dbReference type="InterPro" id="IPR001123">
    <property type="entry name" value="LeuE-type"/>
</dbReference>
<reference evidence="8" key="1">
    <citation type="submission" date="2016-10" db="EMBL/GenBank/DDBJ databases">
        <authorList>
            <person name="Varghese N."/>
            <person name="Submissions S."/>
        </authorList>
    </citation>
    <scope>NUCLEOTIDE SEQUENCE [LARGE SCALE GENOMIC DNA]</scope>
    <source>
        <strain evidence="8">OK042</strain>
    </source>
</reference>
<feature type="transmembrane region" description="Helical" evidence="6">
    <location>
        <begin position="75"/>
        <end position="92"/>
    </location>
</feature>
<keyword evidence="8" id="KW-1185">Reference proteome</keyword>
<evidence type="ECO:0000256" key="2">
    <source>
        <dbReference type="ARBA" id="ARBA00022475"/>
    </source>
</evidence>
<feature type="transmembrane region" description="Helical" evidence="6">
    <location>
        <begin position="41"/>
        <end position="63"/>
    </location>
</feature>
<keyword evidence="5 6" id="KW-0472">Membrane</keyword>
<evidence type="ECO:0000313" key="8">
    <source>
        <dbReference type="Proteomes" id="UP000198915"/>
    </source>
</evidence>
<evidence type="ECO:0000256" key="1">
    <source>
        <dbReference type="ARBA" id="ARBA00004651"/>
    </source>
</evidence>
<dbReference type="AlphaFoldDB" id="A0A1I3TU85"/>
<evidence type="ECO:0000256" key="6">
    <source>
        <dbReference type="SAM" id="Phobius"/>
    </source>
</evidence>
<gene>
    <name evidence="7" type="ORF">SAMN05518846_105120</name>
</gene>
<feature type="transmembrane region" description="Helical" evidence="6">
    <location>
        <begin position="145"/>
        <end position="173"/>
    </location>
</feature>
<dbReference type="GO" id="GO:0015171">
    <property type="term" value="F:amino acid transmembrane transporter activity"/>
    <property type="evidence" value="ECO:0007669"/>
    <property type="project" value="TreeGrafter"/>
</dbReference>
<dbReference type="Pfam" id="PF01810">
    <property type="entry name" value="LysE"/>
    <property type="match status" value="1"/>
</dbReference>
<keyword evidence="2" id="KW-1003">Cell membrane</keyword>
<dbReference type="PIRSF" id="PIRSF006324">
    <property type="entry name" value="LeuE"/>
    <property type="match status" value="1"/>
</dbReference>
<dbReference type="GO" id="GO:0005886">
    <property type="term" value="C:plasma membrane"/>
    <property type="evidence" value="ECO:0007669"/>
    <property type="project" value="UniProtKB-SubCell"/>
</dbReference>